<dbReference type="EMBL" id="AGNL01039969">
    <property type="protein sequence ID" value="EJK52379.1"/>
    <property type="molecule type" value="Genomic_DNA"/>
</dbReference>
<feature type="non-terminal residue" evidence="2">
    <location>
        <position position="1"/>
    </location>
</feature>
<proteinExistence type="predicted"/>
<accession>K0RJB2</accession>
<protein>
    <submittedName>
        <fullName evidence="2">Uncharacterized protein</fullName>
    </submittedName>
</protein>
<dbReference type="AlphaFoldDB" id="K0RJB2"/>
<gene>
    <name evidence="2" type="ORF">THAOC_28351</name>
</gene>
<evidence type="ECO:0000313" key="3">
    <source>
        <dbReference type="Proteomes" id="UP000266841"/>
    </source>
</evidence>
<comment type="caution">
    <text evidence="2">The sequence shown here is derived from an EMBL/GenBank/DDBJ whole genome shotgun (WGS) entry which is preliminary data.</text>
</comment>
<reference evidence="2 3" key="1">
    <citation type="journal article" date="2012" name="Genome Biol.">
        <title>Genome and low-iron response of an oceanic diatom adapted to chronic iron limitation.</title>
        <authorList>
            <person name="Lommer M."/>
            <person name="Specht M."/>
            <person name="Roy A.S."/>
            <person name="Kraemer L."/>
            <person name="Andreson R."/>
            <person name="Gutowska M.A."/>
            <person name="Wolf J."/>
            <person name="Bergner S.V."/>
            <person name="Schilhabel M.B."/>
            <person name="Klostermeier U.C."/>
            <person name="Beiko R.G."/>
            <person name="Rosenstiel P."/>
            <person name="Hippler M."/>
            <person name="Laroche J."/>
        </authorList>
    </citation>
    <scope>NUCLEOTIDE SEQUENCE [LARGE SCALE GENOMIC DNA]</scope>
    <source>
        <strain evidence="2 3">CCMP1005</strain>
    </source>
</reference>
<feature type="region of interest" description="Disordered" evidence="1">
    <location>
        <begin position="1"/>
        <end position="49"/>
    </location>
</feature>
<keyword evidence="3" id="KW-1185">Reference proteome</keyword>
<name>K0RJB2_THAOC</name>
<sequence length="49" mass="4636">DTGTGCEAAVVMDEPKLAQGAEADGPPSGSATKQKLAPASGNSIGGHGV</sequence>
<dbReference type="Proteomes" id="UP000266841">
    <property type="component" value="Unassembled WGS sequence"/>
</dbReference>
<organism evidence="2 3">
    <name type="scientific">Thalassiosira oceanica</name>
    <name type="common">Marine diatom</name>
    <dbReference type="NCBI Taxonomy" id="159749"/>
    <lineage>
        <taxon>Eukaryota</taxon>
        <taxon>Sar</taxon>
        <taxon>Stramenopiles</taxon>
        <taxon>Ochrophyta</taxon>
        <taxon>Bacillariophyta</taxon>
        <taxon>Coscinodiscophyceae</taxon>
        <taxon>Thalassiosirophycidae</taxon>
        <taxon>Thalassiosirales</taxon>
        <taxon>Thalassiosiraceae</taxon>
        <taxon>Thalassiosira</taxon>
    </lineage>
</organism>
<evidence type="ECO:0000256" key="1">
    <source>
        <dbReference type="SAM" id="MobiDB-lite"/>
    </source>
</evidence>
<evidence type="ECO:0000313" key="2">
    <source>
        <dbReference type="EMBL" id="EJK52379.1"/>
    </source>
</evidence>